<evidence type="ECO:0008006" key="3">
    <source>
        <dbReference type="Google" id="ProtNLM"/>
    </source>
</evidence>
<dbReference type="HOGENOM" id="CLU_1955426_0_0_11"/>
<name>A0A0F6Z6N3_9CORY</name>
<organism evidence="1 2">
    <name type="scientific">[Brevibacterium] flavum</name>
    <dbReference type="NCBI Taxonomy" id="92706"/>
    <lineage>
        <taxon>Bacteria</taxon>
        <taxon>Bacillati</taxon>
        <taxon>Actinomycetota</taxon>
        <taxon>Actinomycetes</taxon>
        <taxon>Mycobacteriales</taxon>
        <taxon>Corynebacteriaceae</taxon>
        <taxon>Corynebacterium</taxon>
    </lineage>
</organism>
<evidence type="ECO:0000313" key="2">
    <source>
        <dbReference type="Proteomes" id="UP000034037"/>
    </source>
</evidence>
<dbReference type="EMBL" id="CP011309">
    <property type="protein sequence ID" value="AKF28183.1"/>
    <property type="molecule type" value="Genomic_DNA"/>
</dbReference>
<reference evidence="1 2" key="1">
    <citation type="submission" date="2015-04" db="EMBL/GenBank/DDBJ databases">
        <title>Complete Genome Sequence of Brevibacterium flavum ATCC 15168.</title>
        <authorList>
            <person name="Ahn J."/>
            <person name="Park G."/>
            <person name="Jeon W."/>
            <person name="Jang Y."/>
            <person name="Jang M."/>
            <person name="Lee H."/>
            <person name="Lee H."/>
        </authorList>
    </citation>
    <scope>NUCLEOTIDE SEQUENCE [LARGE SCALE GENOMIC DNA]</scope>
    <source>
        <strain evidence="1 2">ATCC 15168</strain>
    </source>
</reference>
<gene>
    <name evidence="1" type="ORF">YH66_11800</name>
</gene>
<evidence type="ECO:0000313" key="1">
    <source>
        <dbReference type="EMBL" id="AKF28183.1"/>
    </source>
</evidence>
<dbReference type="AlphaFoldDB" id="A0A0F6Z6N3"/>
<keyword evidence="2" id="KW-1185">Reference proteome</keyword>
<sequence length="128" mass="13858">MKGITTMAPKSIDKTEVVRKTDEQLAAEEAKMNADAASAAEREALEVETVTFTVDINGTDVEFTTPADILDCSDEVLEHFDNNKQYAAFMAIIGPEQKAKMRAAGSTGRIVMEKVIPAWNEAMGMGEG</sequence>
<proteinExistence type="predicted"/>
<protein>
    <recommendedName>
        <fullName evidence="3">Tail assembly chaperone</fullName>
    </recommendedName>
</protein>
<dbReference type="Proteomes" id="UP000034037">
    <property type="component" value="Chromosome"/>
</dbReference>
<dbReference type="PATRIC" id="fig|92706.3.peg.2474"/>
<accession>A0A0F6Z6N3</accession>